<evidence type="ECO:0000313" key="2">
    <source>
        <dbReference type="Proteomes" id="UP000229239"/>
    </source>
</evidence>
<protein>
    <recommendedName>
        <fullName evidence="3">Cell shape determination protein CcmA</fullName>
    </recommendedName>
</protein>
<keyword evidence="2" id="KW-1185">Reference proteome</keyword>
<reference evidence="2" key="1">
    <citation type="submission" date="2017-10" db="EMBL/GenBank/DDBJ databases">
        <title>Draft genome sequences of strains TRE 1, TRE 9, TRE H and TRI 7, isolated from tamarins, belonging to four potential novel Bifidobacterium species.</title>
        <authorList>
            <person name="Mattarelli P."/>
            <person name="Modesto M."/>
            <person name="Puglisi E."/>
            <person name="Morelli L."/>
            <person name="Bonetti A."/>
            <person name="Spezio C."/>
            <person name="Sandri C."/>
        </authorList>
    </citation>
    <scope>NUCLEOTIDE SEQUENCE [LARGE SCALE GENOMIC DNA]</scope>
    <source>
        <strain evidence="2">TREH</strain>
    </source>
</reference>
<dbReference type="AlphaFoldDB" id="A0A2M9HHZ7"/>
<dbReference type="OrthoDB" id="3232826at2"/>
<comment type="caution">
    <text evidence="1">The sequence shown here is derived from an EMBL/GenBank/DDBJ whole genome shotgun (WGS) entry which is preliminary data.</text>
</comment>
<evidence type="ECO:0008006" key="3">
    <source>
        <dbReference type="Google" id="ProtNLM"/>
    </source>
</evidence>
<evidence type="ECO:0000313" key="1">
    <source>
        <dbReference type="EMBL" id="PJM76458.1"/>
    </source>
</evidence>
<name>A0A2M9HHZ7_9BIFI</name>
<accession>A0A2M9HHZ7</accession>
<proteinExistence type="predicted"/>
<dbReference type="Proteomes" id="UP000229239">
    <property type="component" value="Unassembled WGS sequence"/>
</dbReference>
<sequence>MVQSGIYDLINVEDDATFANGVRFRTVMVEGTLEAPKIQGDSLIIDNGIVRCSGRIHVRRISGRGTLEVKGDIICESIEMTGSVNTDGNIRCSGDMNITGALRNAHHIIADNLSMHGVLHGNDIDGRVIFTQPLHSTMFSRFGMPDYQAQSRVTLIKASEVSACKLICRTIKADSASLREGSAVEHAICSTALGTDTTSNVMLLKGACRRVHLRTA</sequence>
<gene>
    <name evidence="1" type="ORF">CSQ86_09390</name>
</gene>
<dbReference type="EMBL" id="PEBJ01000007">
    <property type="protein sequence ID" value="PJM76458.1"/>
    <property type="molecule type" value="Genomic_DNA"/>
</dbReference>
<organism evidence="1 2">
    <name type="scientific">Bifidobacterium felsineum</name>
    <dbReference type="NCBI Taxonomy" id="2045440"/>
    <lineage>
        <taxon>Bacteria</taxon>
        <taxon>Bacillati</taxon>
        <taxon>Actinomycetota</taxon>
        <taxon>Actinomycetes</taxon>
        <taxon>Bifidobacteriales</taxon>
        <taxon>Bifidobacteriaceae</taxon>
        <taxon>Bifidobacterium</taxon>
    </lineage>
</organism>